<keyword evidence="4 7" id="KW-1133">Transmembrane helix</keyword>
<proteinExistence type="predicted"/>
<evidence type="ECO:0000256" key="5">
    <source>
        <dbReference type="ARBA" id="ARBA00023136"/>
    </source>
</evidence>
<dbReference type="STRING" id="357804.Ping_1616"/>
<evidence type="ECO:0000256" key="1">
    <source>
        <dbReference type="ARBA" id="ARBA00004162"/>
    </source>
</evidence>
<dbReference type="PANTHER" id="PTHR33885">
    <property type="entry name" value="PHAGE SHOCK PROTEIN C"/>
    <property type="match status" value="1"/>
</dbReference>
<evidence type="ECO:0000256" key="6">
    <source>
        <dbReference type="SAM" id="Coils"/>
    </source>
</evidence>
<dbReference type="InterPro" id="IPR014320">
    <property type="entry name" value="Phageshock_PspC"/>
</dbReference>
<accession>A1SV98</accession>
<keyword evidence="5 7" id="KW-0472">Membrane</keyword>
<evidence type="ECO:0000259" key="8">
    <source>
        <dbReference type="Pfam" id="PF04024"/>
    </source>
</evidence>
<dbReference type="Proteomes" id="UP000000639">
    <property type="component" value="Chromosome"/>
</dbReference>
<name>A1SV98_PSYIN</name>
<dbReference type="GO" id="GO:0005886">
    <property type="term" value="C:plasma membrane"/>
    <property type="evidence" value="ECO:0007669"/>
    <property type="project" value="UniProtKB-SubCell"/>
</dbReference>
<evidence type="ECO:0000256" key="2">
    <source>
        <dbReference type="ARBA" id="ARBA00022475"/>
    </source>
</evidence>
<reference evidence="9 10" key="1">
    <citation type="submission" date="2007-01" db="EMBL/GenBank/DDBJ databases">
        <title>Complete sequence of Psychromonas ingrahamii 37.</title>
        <authorList>
            <consortium name="US DOE Joint Genome Institute"/>
            <person name="Copeland A."/>
            <person name="Lucas S."/>
            <person name="Lapidus A."/>
            <person name="Barry K."/>
            <person name="Detter J.C."/>
            <person name="Glavina del Rio T."/>
            <person name="Hammon N."/>
            <person name="Israni S."/>
            <person name="Dalin E."/>
            <person name="Tice H."/>
            <person name="Pitluck S."/>
            <person name="Thompson L.S."/>
            <person name="Brettin T."/>
            <person name="Bruce D."/>
            <person name="Han C."/>
            <person name="Tapia R."/>
            <person name="Schmutz J."/>
            <person name="Larimer F."/>
            <person name="Land M."/>
            <person name="Hauser L."/>
            <person name="Kyrpides N."/>
            <person name="Ivanova N."/>
            <person name="Staley J."/>
            <person name="Richardson P."/>
        </authorList>
    </citation>
    <scope>NUCLEOTIDE SEQUENCE [LARGE SCALE GENOMIC DNA]</scope>
    <source>
        <strain evidence="9 10">37</strain>
    </source>
</reference>
<keyword evidence="6" id="KW-0175">Coiled coil</keyword>
<dbReference type="eggNOG" id="COG1983">
    <property type="taxonomic scope" value="Bacteria"/>
</dbReference>
<evidence type="ECO:0000256" key="7">
    <source>
        <dbReference type="SAM" id="Phobius"/>
    </source>
</evidence>
<dbReference type="Pfam" id="PF04024">
    <property type="entry name" value="PspC"/>
    <property type="match status" value="1"/>
</dbReference>
<feature type="transmembrane region" description="Helical" evidence="7">
    <location>
        <begin position="35"/>
        <end position="60"/>
    </location>
</feature>
<protein>
    <submittedName>
        <fullName evidence="9">Phage shock protein C</fullName>
    </submittedName>
</protein>
<dbReference type="HOGENOM" id="CLU_137949_1_0_6"/>
<comment type="subcellular location">
    <subcellularLocation>
        <location evidence="1">Cell membrane</location>
        <topology evidence="1">Single-pass membrane protein</topology>
    </subcellularLocation>
</comment>
<dbReference type="PANTHER" id="PTHR33885:SF3">
    <property type="entry name" value="PHAGE SHOCK PROTEIN C"/>
    <property type="match status" value="1"/>
</dbReference>
<dbReference type="KEGG" id="pin:Ping_1616"/>
<evidence type="ECO:0000313" key="9">
    <source>
        <dbReference type="EMBL" id="ABM03413.1"/>
    </source>
</evidence>
<evidence type="ECO:0000313" key="10">
    <source>
        <dbReference type="Proteomes" id="UP000000639"/>
    </source>
</evidence>
<dbReference type="InterPro" id="IPR052027">
    <property type="entry name" value="PspC"/>
</dbReference>
<gene>
    <name evidence="9" type="primary">pspC</name>
    <name evidence="9" type="ordered locus">Ping_1616</name>
</gene>
<sequence length="136" mass="16115">MNKKRLHRDPKNAKLGGVCAGIAEYFEIEVWFVRLLVVSAFLFTAGFIVFLIYIVAYFTLDEMPEKQQWQQNAYKKHKVKKKAWQTGDSAQQILEDISIELDKMQKNIEQMEDYVTSLEYKINREFKNKNKNNKTK</sequence>
<keyword evidence="2" id="KW-1003">Cell membrane</keyword>
<dbReference type="EMBL" id="CP000510">
    <property type="protein sequence ID" value="ABM03413.1"/>
    <property type="molecule type" value="Genomic_DNA"/>
</dbReference>
<evidence type="ECO:0000256" key="4">
    <source>
        <dbReference type="ARBA" id="ARBA00022989"/>
    </source>
</evidence>
<feature type="domain" description="Phage shock protein PspC N-terminal" evidence="8">
    <location>
        <begin position="4"/>
        <end position="62"/>
    </location>
</feature>
<dbReference type="OrthoDB" id="7359894at2"/>
<organism evidence="9 10">
    <name type="scientific">Psychromonas ingrahamii (strain DSM 17664 / CCUG 51855 / 37)</name>
    <dbReference type="NCBI Taxonomy" id="357804"/>
    <lineage>
        <taxon>Bacteria</taxon>
        <taxon>Pseudomonadati</taxon>
        <taxon>Pseudomonadota</taxon>
        <taxon>Gammaproteobacteria</taxon>
        <taxon>Alteromonadales</taxon>
        <taxon>Psychromonadaceae</taxon>
        <taxon>Psychromonas</taxon>
    </lineage>
</organism>
<keyword evidence="3 7" id="KW-0812">Transmembrane</keyword>
<dbReference type="AlphaFoldDB" id="A1SV98"/>
<dbReference type="InterPro" id="IPR007168">
    <property type="entry name" value="Phageshock_PspC_N"/>
</dbReference>
<dbReference type="RefSeq" id="WP_011769973.1">
    <property type="nucleotide sequence ID" value="NC_008709.1"/>
</dbReference>
<keyword evidence="10" id="KW-1185">Reference proteome</keyword>
<evidence type="ECO:0000256" key="3">
    <source>
        <dbReference type="ARBA" id="ARBA00022692"/>
    </source>
</evidence>
<feature type="coiled-coil region" evidence="6">
    <location>
        <begin position="94"/>
        <end position="121"/>
    </location>
</feature>
<dbReference type="NCBIfam" id="TIGR02978">
    <property type="entry name" value="phageshock_pspC"/>
    <property type="match status" value="1"/>
</dbReference>